<feature type="compositionally biased region" description="Low complexity" evidence="1">
    <location>
        <begin position="88"/>
        <end position="121"/>
    </location>
</feature>
<feature type="region of interest" description="Disordered" evidence="1">
    <location>
        <begin position="87"/>
        <end position="121"/>
    </location>
</feature>
<evidence type="ECO:0000256" key="1">
    <source>
        <dbReference type="SAM" id="MobiDB-lite"/>
    </source>
</evidence>
<dbReference type="AlphaFoldDB" id="A0A142JM55"/>
<name>A0A142JM55_9BURK</name>
<accession>A0A142JM55</accession>
<dbReference type="KEGG" id="cnan:A2G96_16260"/>
<dbReference type="STRING" id="1796606.A2G96_16260"/>
<organism evidence="2 3">
    <name type="scientific">Cupriavidus nantongensis</name>
    <dbReference type="NCBI Taxonomy" id="1796606"/>
    <lineage>
        <taxon>Bacteria</taxon>
        <taxon>Pseudomonadati</taxon>
        <taxon>Pseudomonadota</taxon>
        <taxon>Betaproteobacteria</taxon>
        <taxon>Burkholderiales</taxon>
        <taxon>Burkholderiaceae</taxon>
        <taxon>Cupriavidus</taxon>
    </lineage>
</organism>
<evidence type="ECO:0000313" key="2">
    <source>
        <dbReference type="EMBL" id="AMR79167.1"/>
    </source>
</evidence>
<dbReference type="RefSeq" id="WP_062800942.1">
    <property type="nucleotide sequence ID" value="NZ_CP014844.1"/>
</dbReference>
<protein>
    <submittedName>
        <fullName evidence="2">Uncharacterized protein</fullName>
    </submittedName>
</protein>
<proteinExistence type="predicted"/>
<sequence length="121" mass="11907">MQSLFPRLRRHRRNDSQTTATLPRIALRLAAACTVASLSGCMVIGATVAVGSAAVSTVATVGSAAVSVASTAVGATYDVTAAGVKAMAGGDEPAPQAPAPQAQPSQDPAPQEPAPVVAAAE</sequence>
<evidence type="ECO:0000313" key="3">
    <source>
        <dbReference type="Proteomes" id="UP000075238"/>
    </source>
</evidence>
<dbReference type="EMBL" id="CP014844">
    <property type="protein sequence ID" value="AMR79167.1"/>
    <property type="molecule type" value="Genomic_DNA"/>
</dbReference>
<reference evidence="2 3" key="1">
    <citation type="submission" date="2016-03" db="EMBL/GenBank/DDBJ databases">
        <title>Complete genome sequence of a novel chlorpyrifos degrading bacterium, Cupriavidus nantongensis sp. X1.</title>
        <authorList>
            <person name="Fang L."/>
        </authorList>
    </citation>
    <scope>NUCLEOTIDE SEQUENCE [LARGE SCALE GENOMIC DNA]</scope>
    <source>
        <strain evidence="2 3">X1</strain>
    </source>
</reference>
<gene>
    <name evidence="2" type="ORF">A2G96_16260</name>
</gene>
<dbReference type="Proteomes" id="UP000075238">
    <property type="component" value="Chromosome 1"/>
</dbReference>
<dbReference type="OrthoDB" id="9986963at2"/>
<keyword evidence="3" id="KW-1185">Reference proteome</keyword>